<dbReference type="GO" id="GO:0052621">
    <property type="term" value="F:diguanylate cyclase activity"/>
    <property type="evidence" value="ECO:0007669"/>
    <property type="project" value="UniProtKB-EC"/>
</dbReference>
<proteinExistence type="predicted"/>
<reference evidence="5 6" key="1">
    <citation type="submission" date="2016-10" db="EMBL/GenBank/DDBJ databases">
        <authorList>
            <person name="de Groot N.N."/>
        </authorList>
    </citation>
    <scope>NUCLEOTIDE SEQUENCE [LARGE SCALE GENOMIC DNA]</scope>
    <source>
        <strain evidence="5 6">CGMCC 1.7659</strain>
    </source>
</reference>
<feature type="transmembrane region" description="Helical" evidence="3">
    <location>
        <begin position="58"/>
        <end position="75"/>
    </location>
</feature>
<dbReference type="AlphaFoldDB" id="A0A1I4YVE7"/>
<dbReference type="SMART" id="SM00267">
    <property type="entry name" value="GGDEF"/>
    <property type="match status" value="1"/>
</dbReference>
<feature type="transmembrane region" description="Helical" evidence="3">
    <location>
        <begin position="25"/>
        <end position="46"/>
    </location>
</feature>
<dbReference type="InterPro" id="IPR029787">
    <property type="entry name" value="Nucleotide_cyclase"/>
</dbReference>
<dbReference type="FunFam" id="3.30.70.270:FF:000001">
    <property type="entry name" value="Diguanylate cyclase domain protein"/>
    <property type="match status" value="1"/>
</dbReference>
<dbReference type="RefSeq" id="WP_092408762.1">
    <property type="nucleotide sequence ID" value="NZ_FOVF01000020.1"/>
</dbReference>
<keyword evidence="3" id="KW-1133">Transmembrane helix</keyword>
<gene>
    <name evidence="5" type="ORF">SAMN05216289_12022</name>
</gene>
<sequence length="411" mass="45531">MGRLSLPAWNPYRAKMPIVVLPIDIPTLALSRGLVQMMLGGLLLYLGSRDETASAARLWALGFLLNGLSLFIFPLQIPPGWEQTRTILNHLTLGASSVFFLLGFWMFGDQPRRIWILVLMLAIPIGSLLAWEVLWPNARLRVLCTASGQALFLLALQHSLGSAPRSEIAQICRRLRYVVLAYLLVVIWSYASLADVLPTSAKLDTSYHRSFFSVASLLFMLSMAVGCLALQFALLAARNADLAMVDWQTGLLNRRGFFGAANRDVRLRPEREAPAGVIALDIDHFKRINDEYGHAAGDRVLEALGKSLRELSDPGSLVARMGGEEFCIVLPAASQHEARILAERIRAHCRQTPVATEDRRRIDFTVSAGVSETRPQQSLELAIARADEALYYAKRNGRDQVVLGTERIASD</sequence>
<feature type="transmembrane region" description="Helical" evidence="3">
    <location>
        <begin position="214"/>
        <end position="237"/>
    </location>
</feature>
<keyword evidence="3" id="KW-0812">Transmembrane</keyword>
<evidence type="ECO:0000313" key="6">
    <source>
        <dbReference type="Proteomes" id="UP000198575"/>
    </source>
</evidence>
<dbReference type="Gene3D" id="3.30.70.270">
    <property type="match status" value="1"/>
</dbReference>
<keyword evidence="3" id="KW-0472">Membrane</keyword>
<dbReference type="InterPro" id="IPR050469">
    <property type="entry name" value="Diguanylate_Cyclase"/>
</dbReference>
<dbReference type="PANTHER" id="PTHR45138:SF24">
    <property type="entry name" value="DIGUANYLATE CYCLASE DGCC-RELATED"/>
    <property type="match status" value="1"/>
</dbReference>
<feature type="transmembrane region" description="Helical" evidence="3">
    <location>
        <begin position="87"/>
        <end position="107"/>
    </location>
</feature>
<dbReference type="GO" id="GO:0005886">
    <property type="term" value="C:plasma membrane"/>
    <property type="evidence" value="ECO:0007669"/>
    <property type="project" value="TreeGrafter"/>
</dbReference>
<keyword evidence="6" id="KW-1185">Reference proteome</keyword>
<dbReference type="GO" id="GO:0043709">
    <property type="term" value="P:cell adhesion involved in single-species biofilm formation"/>
    <property type="evidence" value="ECO:0007669"/>
    <property type="project" value="TreeGrafter"/>
</dbReference>
<protein>
    <recommendedName>
        <fullName evidence="2">diguanylate cyclase</fullName>
        <ecNumber evidence="2">2.7.7.65</ecNumber>
    </recommendedName>
</protein>
<dbReference type="OrthoDB" id="9803824at2"/>
<evidence type="ECO:0000313" key="5">
    <source>
        <dbReference type="EMBL" id="SFN41639.1"/>
    </source>
</evidence>
<dbReference type="EC" id="2.7.7.65" evidence="2"/>
<evidence type="ECO:0000256" key="2">
    <source>
        <dbReference type="ARBA" id="ARBA00012528"/>
    </source>
</evidence>
<dbReference type="PANTHER" id="PTHR45138">
    <property type="entry name" value="REGULATORY COMPONENTS OF SENSORY TRANSDUCTION SYSTEM"/>
    <property type="match status" value="1"/>
</dbReference>
<dbReference type="PROSITE" id="PS50887">
    <property type="entry name" value="GGDEF"/>
    <property type="match status" value="1"/>
</dbReference>
<comment type="cofactor">
    <cofactor evidence="1">
        <name>Mg(2+)</name>
        <dbReference type="ChEBI" id="CHEBI:18420"/>
    </cofactor>
</comment>
<accession>A0A1I4YVE7</accession>
<evidence type="ECO:0000256" key="3">
    <source>
        <dbReference type="SAM" id="Phobius"/>
    </source>
</evidence>
<dbReference type="Pfam" id="PF00990">
    <property type="entry name" value="GGDEF"/>
    <property type="match status" value="1"/>
</dbReference>
<dbReference type="SUPFAM" id="SSF55073">
    <property type="entry name" value="Nucleotide cyclase"/>
    <property type="match status" value="1"/>
</dbReference>
<dbReference type="Proteomes" id="UP000198575">
    <property type="component" value="Unassembled WGS sequence"/>
</dbReference>
<dbReference type="EMBL" id="FOVF01000020">
    <property type="protein sequence ID" value="SFN41639.1"/>
    <property type="molecule type" value="Genomic_DNA"/>
</dbReference>
<evidence type="ECO:0000256" key="1">
    <source>
        <dbReference type="ARBA" id="ARBA00001946"/>
    </source>
</evidence>
<feature type="transmembrane region" description="Helical" evidence="3">
    <location>
        <begin position="177"/>
        <end position="194"/>
    </location>
</feature>
<dbReference type="CDD" id="cd01949">
    <property type="entry name" value="GGDEF"/>
    <property type="match status" value="1"/>
</dbReference>
<dbReference type="InterPro" id="IPR043128">
    <property type="entry name" value="Rev_trsase/Diguanyl_cyclase"/>
</dbReference>
<feature type="domain" description="GGDEF" evidence="4">
    <location>
        <begin position="273"/>
        <end position="406"/>
    </location>
</feature>
<organism evidence="5 6">
    <name type="scientific">Dokdonella immobilis</name>
    <dbReference type="NCBI Taxonomy" id="578942"/>
    <lineage>
        <taxon>Bacteria</taxon>
        <taxon>Pseudomonadati</taxon>
        <taxon>Pseudomonadota</taxon>
        <taxon>Gammaproteobacteria</taxon>
        <taxon>Lysobacterales</taxon>
        <taxon>Rhodanobacteraceae</taxon>
        <taxon>Dokdonella</taxon>
    </lineage>
</organism>
<dbReference type="GO" id="GO:1902201">
    <property type="term" value="P:negative regulation of bacterial-type flagellum-dependent cell motility"/>
    <property type="evidence" value="ECO:0007669"/>
    <property type="project" value="TreeGrafter"/>
</dbReference>
<dbReference type="STRING" id="578942.SAMN05216289_12022"/>
<evidence type="ECO:0000259" key="4">
    <source>
        <dbReference type="PROSITE" id="PS50887"/>
    </source>
</evidence>
<feature type="transmembrane region" description="Helical" evidence="3">
    <location>
        <begin position="114"/>
        <end position="134"/>
    </location>
</feature>
<dbReference type="InterPro" id="IPR000160">
    <property type="entry name" value="GGDEF_dom"/>
</dbReference>
<dbReference type="NCBIfam" id="TIGR00254">
    <property type="entry name" value="GGDEF"/>
    <property type="match status" value="1"/>
</dbReference>
<name>A0A1I4YVE7_9GAMM</name>